<feature type="transmembrane region" description="Helical" evidence="8">
    <location>
        <begin position="353"/>
        <end position="374"/>
    </location>
</feature>
<dbReference type="OMA" id="WWTAFEV"/>
<feature type="transmembrane region" description="Helical" evidence="8">
    <location>
        <begin position="455"/>
        <end position="488"/>
    </location>
</feature>
<feature type="transmembrane region" description="Helical" evidence="8">
    <location>
        <begin position="263"/>
        <end position="293"/>
    </location>
</feature>
<dbReference type="GO" id="GO:0005886">
    <property type="term" value="C:plasma membrane"/>
    <property type="evidence" value="ECO:0007669"/>
    <property type="project" value="TreeGrafter"/>
</dbReference>
<feature type="transmembrane region" description="Helical" evidence="8">
    <location>
        <begin position="122"/>
        <end position="144"/>
    </location>
</feature>
<keyword evidence="4 8" id="KW-0812">Transmembrane</keyword>
<dbReference type="STRING" id="1076935.U4LP50"/>
<feature type="transmembrane region" description="Helical" evidence="8">
    <location>
        <begin position="52"/>
        <end position="71"/>
    </location>
</feature>
<keyword evidence="6 8" id="KW-0472">Membrane</keyword>
<feature type="transmembrane region" description="Helical" evidence="8">
    <location>
        <begin position="83"/>
        <end position="101"/>
    </location>
</feature>
<dbReference type="InterPro" id="IPR001734">
    <property type="entry name" value="Na/solute_symporter"/>
</dbReference>
<feature type="transmembrane region" description="Helical" evidence="8">
    <location>
        <begin position="190"/>
        <end position="208"/>
    </location>
</feature>
<accession>U4LP50</accession>
<evidence type="ECO:0000256" key="4">
    <source>
        <dbReference type="ARBA" id="ARBA00022692"/>
    </source>
</evidence>
<dbReference type="OrthoDB" id="6132759at2759"/>
<protein>
    <submittedName>
        <fullName evidence="9">Uncharacterized protein</fullName>
    </submittedName>
</protein>
<reference evidence="9 10" key="1">
    <citation type="journal article" date="2013" name="PLoS Genet.">
        <title>The genome and development-dependent transcriptomes of Pyronema confluens: a window into fungal evolution.</title>
        <authorList>
            <person name="Traeger S."/>
            <person name="Altegoer F."/>
            <person name="Freitag M."/>
            <person name="Gabaldon T."/>
            <person name="Kempken F."/>
            <person name="Kumar A."/>
            <person name="Marcet-Houben M."/>
            <person name="Poggeler S."/>
            <person name="Stajich J.E."/>
            <person name="Nowrousian M."/>
        </authorList>
    </citation>
    <scope>NUCLEOTIDE SEQUENCE [LARGE SCALE GENOMIC DNA]</scope>
    <source>
        <strain evidence="10">CBS 100304</strain>
        <tissue evidence="9">Vegetative mycelium</tissue>
    </source>
</reference>
<dbReference type="Proteomes" id="UP000018144">
    <property type="component" value="Unassembled WGS sequence"/>
</dbReference>
<keyword evidence="3" id="KW-0813">Transport</keyword>
<feature type="transmembrane region" description="Helical" evidence="8">
    <location>
        <begin position="414"/>
        <end position="435"/>
    </location>
</feature>
<dbReference type="AlphaFoldDB" id="U4LP50"/>
<dbReference type="GO" id="GO:0015606">
    <property type="term" value="F:spermidine transmembrane transporter activity"/>
    <property type="evidence" value="ECO:0007669"/>
    <property type="project" value="TreeGrafter"/>
</dbReference>
<dbReference type="Pfam" id="PF00474">
    <property type="entry name" value="SSF"/>
    <property type="match status" value="1"/>
</dbReference>
<dbReference type="EMBL" id="HF936260">
    <property type="protein sequence ID" value="CCX33926.1"/>
    <property type="molecule type" value="Genomic_DNA"/>
</dbReference>
<organism evidence="9 10">
    <name type="scientific">Pyronema omphalodes (strain CBS 100304)</name>
    <name type="common">Pyronema confluens</name>
    <dbReference type="NCBI Taxonomy" id="1076935"/>
    <lineage>
        <taxon>Eukaryota</taxon>
        <taxon>Fungi</taxon>
        <taxon>Dikarya</taxon>
        <taxon>Ascomycota</taxon>
        <taxon>Pezizomycotina</taxon>
        <taxon>Pezizomycetes</taxon>
        <taxon>Pezizales</taxon>
        <taxon>Pyronemataceae</taxon>
        <taxon>Pyronema</taxon>
    </lineage>
</organism>
<keyword evidence="10" id="KW-1185">Reference proteome</keyword>
<evidence type="ECO:0000256" key="6">
    <source>
        <dbReference type="ARBA" id="ARBA00023136"/>
    </source>
</evidence>
<evidence type="ECO:0000256" key="3">
    <source>
        <dbReference type="ARBA" id="ARBA00022448"/>
    </source>
</evidence>
<dbReference type="PANTHER" id="PTHR48086:SF10">
    <property type="entry name" value="AGR155CP"/>
    <property type="match status" value="1"/>
</dbReference>
<dbReference type="PANTHER" id="PTHR48086">
    <property type="entry name" value="SODIUM/PROLINE SYMPORTER-RELATED"/>
    <property type="match status" value="1"/>
</dbReference>
<evidence type="ECO:0000256" key="7">
    <source>
        <dbReference type="RuleBase" id="RU362091"/>
    </source>
</evidence>
<keyword evidence="5 8" id="KW-1133">Transmembrane helix</keyword>
<feature type="transmembrane region" description="Helical" evidence="8">
    <location>
        <begin position="228"/>
        <end position="251"/>
    </location>
</feature>
<evidence type="ECO:0000256" key="8">
    <source>
        <dbReference type="SAM" id="Phobius"/>
    </source>
</evidence>
<evidence type="ECO:0000313" key="9">
    <source>
        <dbReference type="EMBL" id="CCX33926.1"/>
    </source>
</evidence>
<feature type="transmembrane region" description="Helical" evidence="8">
    <location>
        <begin position="156"/>
        <end position="178"/>
    </location>
</feature>
<feature type="transmembrane region" description="Helical" evidence="8">
    <location>
        <begin position="380"/>
        <end position="402"/>
    </location>
</feature>
<dbReference type="InterPro" id="IPR038377">
    <property type="entry name" value="Na/Glc_symporter_sf"/>
</dbReference>
<dbReference type="eggNOG" id="KOG2348">
    <property type="taxonomic scope" value="Eukaryota"/>
</dbReference>
<evidence type="ECO:0000256" key="1">
    <source>
        <dbReference type="ARBA" id="ARBA00004141"/>
    </source>
</evidence>
<gene>
    <name evidence="9" type="ORF">PCON_02189</name>
</gene>
<feature type="transmembrane region" description="Helical" evidence="8">
    <location>
        <begin position="14"/>
        <end position="32"/>
    </location>
</feature>
<comment type="subcellular location">
    <subcellularLocation>
        <location evidence="1">Membrane</location>
        <topology evidence="1">Multi-pass membrane protein</topology>
    </subcellularLocation>
</comment>
<dbReference type="InterPro" id="IPR050277">
    <property type="entry name" value="Sodium:Solute_Symporter"/>
</dbReference>
<name>U4LP50_PYROM</name>
<evidence type="ECO:0000256" key="5">
    <source>
        <dbReference type="ARBA" id="ARBA00022989"/>
    </source>
</evidence>
<evidence type="ECO:0000313" key="10">
    <source>
        <dbReference type="Proteomes" id="UP000018144"/>
    </source>
</evidence>
<evidence type="ECO:0000256" key="2">
    <source>
        <dbReference type="ARBA" id="ARBA00006434"/>
    </source>
</evidence>
<sequence>MADASELPKVASHLILWLSYAFFLAVGLLIAWKYRNQSKTEFLHSNRTQKAIPLALNFVASAMGSGILFSYPELGTIAGVQGVITYAACSAIPLLAFPFLAPLIRKKLPDGFILTMWVQERFGLIASLYISLLSIATMFLYMVAELSSLGQVVTSLTGLSGLSVIIVEVVVTSIYTAIGGFRVSFITDNFQGAMIAALIIICACAVGTKVRINPDAIPASGLAQPTLLGYQLILMLLVGIMFSNLFLSGYWMRAFASKSDKDLWLGCSLAAVVVFVILLLVGSTGFIAVWSGVFDPASGEYGGLAFFMLLKTLPNWVIGFILIMVVVLSCAVFDSLQSAMVSTLSNDVFRNKLPLLGIRAVVWALIVPIVIIAIRAPSILQIFLITNVFASAALPSVLLGLSDKYFWFLRGPDVIIAGFGGMFSVWIWGTAYYGGDVLKGAELMILKNGMYAGDWAAFGNLPTIILLTLLPGVFIVAPLGSLIFLALAAGTRLAIIHAYCKATGKMFTALDKCIEPRFSDRHTYEDEITQVDETGRYKIV</sequence>
<dbReference type="Gene3D" id="1.20.1730.10">
    <property type="entry name" value="Sodium/glucose cotransporter"/>
    <property type="match status" value="1"/>
</dbReference>
<feature type="transmembrane region" description="Helical" evidence="8">
    <location>
        <begin position="313"/>
        <end position="333"/>
    </location>
</feature>
<proteinExistence type="inferred from homology"/>
<comment type="similarity">
    <text evidence="2 7">Belongs to the sodium:solute symporter (SSF) (TC 2.A.21) family.</text>
</comment>
<dbReference type="PROSITE" id="PS50283">
    <property type="entry name" value="NA_SOLUT_SYMP_3"/>
    <property type="match status" value="1"/>
</dbReference>